<organism evidence="1 2">
    <name type="scientific">Catenuloplanes atrovinosus</name>
    <dbReference type="NCBI Taxonomy" id="137266"/>
    <lineage>
        <taxon>Bacteria</taxon>
        <taxon>Bacillati</taxon>
        <taxon>Actinomycetota</taxon>
        <taxon>Actinomycetes</taxon>
        <taxon>Micromonosporales</taxon>
        <taxon>Micromonosporaceae</taxon>
        <taxon>Catenuloplanes</taxon>
    </lineage>
</organism>
<dbReference type="Gene3D" id="3.30.1120.70">
    <property type="match status" value="1"/>
</dbReference>
<dbReference type="EMBL" id="JAVDYB010000001">
    <property type="protein sequence ID" value="MDR7278927.1"/>
    <property type="molecule type" value="Genomic_DNA"/>
</dbReference>
<dbReference type="InterPro" id="IPR006427">
    <property type="entry name" value="Portal_HK97"/>
</dbReference>
<accession>A0AAE3YUK5</accession>
<dbReference type="Pfam" id="PF04860">
    <property type="entry name" value="Phage_portal"/>
    <property type="match status" value="1"/>
</dbReference>
<dbReference type="Proteomes" id="UP001183643">
    <property type="component" value="Unassembled WGS sequence"/>
</dbReference>
<evidence type="ECO:0000313" key="2">
    <source>
        <dbReference type="Proteomes" id="UP001183643"/>
    </source>
</evidence>
<dbReference type="NCBIfam" id="TIGR01537">
    <property type="entry name" value="portal_HK97"/>
    <property type="match status" value="1"/>
</dbReference>
<keyword evidence="2" id="KW-1185">Reference proteome</keyword>
<evidence type="ECO:0000313" key="1">
    <source>
        <dbReference type="EMBL" id="MDR7278927.1"/>
    </source>
</evidence>
<dbReference type="Gene3D" id="3.40.140.120">
    <property type="match status" value="1"/>
</dbReference>
<reference evidence="1" key="1">
    <citation type="submission" date="2023-07" db="EMBL/GenBank/DDBJ databases">
        <title>Sequencing the genomes of 1000 actinobacteria strains.</title>
        <authorList>
            <person name="Klenk H.-P."/>
        </authorList>
    </citation>
    <scope>NUCLEOTIDE SEQUENCE</scope>
    <source>
        <strain evidence="1">DSM 44707</strain>
    </source>
</reference>
<sequence length="411" mass="44971">MPLFRNALRGIRAASIESPALPLTSQTLVEWLGGAPTASGVAVTERSSLGMPAVWRAVNLIAGTSASLPLHAYRQGDGVRMRVAASSQAARLLDTPHPDLTSFELWEIVYAHIALWGNAYLRVLRNQLGQITELWPIHPGRVRVGRETETATKVFSVDGGEEELTERQILHIPGFGYDGVCGVSPIRLARQGIGLAVAAEEFGARLFGSGSLATGILQTEQRLEPKQADALKARWKAKASGLANSHEAIVLDAGAKFQQLSIPPEDAQFIESRKFQIDEIARMFGVPPHMLMQTDKSTSWGTGIEQQSIGFVVYTLRPWLTRVEQRVSRLLNPHAVYARYSVEGLLRGDSAQRSAFYREMWGIGAFSTNDVRRLEDEPPVEGGDVRYRPLNMGVLGQDDAPTIAEEAPVDA</sequence>
<dbReference type="InterPro" id="IPR006944">
    <property type="entry name" value="Phage/GTA_portal"/>
</dbReference>
<dbReference type="RefSeq" id="WP_310372139.1">
    <property type="nucleotide sequence ID" value="NZ_JAVDYB010000001.1"/>
</dbReference>
<dbReference type="AlphaFoldDB" id="A0AAE3YUK5"/>
<name>A0AAE3YUK5_9ACTN</name>
<proteinExistence type="predicted"/>
<dbReference type="Gene3D" id="1.20.1270.210">
    <property type="match status" value="1"/>
</dbReference>
<protein>
    <submittedName>
        <fullName evidence="1">HK97 family phage portal protein</fullName>
    </submittedName>
</protein>
<comment type="caution">
    <text evidence="1">The sequence shown here is derived from an EMBL/GenBank/DDBJ whole genome shotgun (WGS) entry which is preliminary data.</text>
</comment>
<gene>
    <name evidence="1" type="ORF">J2S41_005705</name>
</gene>